<dbReference type="EMBL" id="JAIFTL010000002">
    <property type="protein sequence ID" value="KAG9327730.1"/>
    <property type="molecule type" value="Genomic_DNA"/>
</dbReference>
<comment type="similarity">
    <text evidence="1">Belongs to the eIF4E-binding protein family.</text>
</comment>
<comment type="caution">
    <text evidence="5">The sequence shown here is derived from an EMBL/GenBank/DDBJ whole genome shotgun (WGS) entry which is preliminary data.</text>
</comment>
<proteinExistence type="inferred from homology"/>
<keyword evidence="2" id="KW-0810">Translation regulation</keyword>
<evidence type="ECO:0000256" key="3">
    <source>
        <dbReference type="ARBA" id="ARBA00023193"/>
    </source>
</evidence>
<evidence type="ECO:0008006" key="7">
    <source>
        <dbReference type="Google" id="ProtNLM"/>
    </source>
</evidence>
<keyword evidence="3" id="KW-0652">Protein synthesis inhibitor</keyword>
<gene>
    <name evidence="5" type="ORF">KVV02_006434</name>
</gene>
<accession>A0A9P8D3C9</accession>
<dbReference type="PANTHER" id="PTHR12669">
    <property type="entry name" value="EUKARYOTIC TRANSLATION INITIATION FACTOR 4E-BINDING PROTEIN"/>
    <property type="match status" value="1"/>
</dbReference>
<protein>
    <recommendedName>
        <fullName evidence="7">Eukaryotic translation initiation factor 4E binding protein</fullName>
    </recommendedName>
</protein>
<dbReference type="GO" id="GO:0008190">
    <property type="term" value="F:eukaryotic initiation factor 4E binding"/>
    <property type="evidence" value="ECO:0007669"/>
    <property type="project" value="InterPro"/>
</dbReference>
<feature type="region of interest" description="Disordered" evidence="4">
    <location>
        <begin position="1"/>
        <end position="57"/>
    </location>
</feature>
<feature type="compositionally biased region" description="Polar residues" evidence="4">
    <location>
        <begin position="1"/>
        <end position="11"/>
    </location>
</feature>
<dbReference type="InterPro" id="IPR008606">
    <property type="entry name" value="EIF4EBP"/>
</dbReference>
<evidence type="ECO:0000313" key="5">
    <source>
        <dbReference type="EMBL" id="KAG9327730.1"/>
    </source>
</evidence>
<organism evidence="5 6">
    <name type="scientific">Mortierella alpina</name>
    <name type="common">Oleaginous fungus</name>
    <name type="synonym">Mortierella renispora</name>
    <dbReference type="NCBI Taxonomy" id="64518"/>
    <lineage>
        <taxon>Eukaryota</taxon>
        <taxon>Fungi</taxon>
        <taxon>Fungi incertae sedis</taxon>
        <taxon>Mucoromycota</taxon>
        <taxon>Mortierellomycotina</taxon>
        <taxon>Mortierellomycetes</taxon>
        <taxon>Mortierellales</taxon>
        <taxon>Mortierellaceae</taxon>
        <taxon>Mortierella</taxon>
    </lineage>
</organism>
<dbReference type="Pfam" id="PF05456">
    <property type="entry name" value="eIF_4EBP"/>
    <property type="match status" value="1"/>
</dbReference>
<dbReference type="PANTHER" id="PTHR12669:SF12">
    <property type="entry name" value="EUKARYOTIC TRANSLATION INITIATION FACTOR 4E-BINDING PROTEIN"/>
    <property type="match status" value="1"/>
</dbReference>
<dbReference type="Proteomes" id="UP000717515">
    <property type="component" value="Unassembled WGS sequence"/>
</dbReference>
<dbReference type="GO" id="GO:0045947">
    <property type="term" value="P:negative regulation of translational initiation"/>
    <property type="evidence" value="ECO:0007669"/>
    <property type="project" value="InterPro"/>
</dbReference>
<evidence type="ECO:0000256" key="2">
    <source>
        <dbReference type="ARBA" id="ARBA00022845"/>
    </source>
</evidence>
<dbReference type="GO" id="GO:0005737">
    <property type="term" value="C:cytoplasm"/>
    <property type="evidence" value="ECO:0007669"/>
    <property type="project" value="TreeGrafter"/>
</dbReference>
<sequence>MENGNENTTRNRPLEALNMSSNSRAIPLPSRRADPGTPIPLDYGTTPGGTIYSSTPGGTRIIYDRNTLLSLRNSPLSRTPPAKLAFVAGVTGASLPHQAGSHHNRSHLNVETHDSGSDSDSDSDDEKRTAVAKAQEEEDAKAHAAASKEIKDGQLFDMDME</sequence>
<reference evidence="5" key="1">
    <citation type="submission" date="2021-07" db="EMBL/GenBank/DDBJ databases">
        <title>Draft genome of Mortierella alpina, strain LL118, isolated from an aspen leaf litter sample.</title>
        <authorList>
            <person name="Yang S."/>
            <person name="Vinatzer B.A."/>
        </authorList>
    </citation>
    <scope>NUCLEOTIDE SEQUENCE</scope>
    <source>
        <strain evidence="5">LL118</strain>
    </source>
</reference>
<evidence type="ECO:0000256" key="1">
    <source>
        <dbReference type="ARBA" id="ARBA00005480"/>
    </source>
</evidence>
<evidence type="ECO:0000256" key="4">
    <source>
        <dbReference type="SAM" id="MobiDB-lite"/>
    </source>
</evidence>
<feature type="region of interest" description="Disordered" evidence="4">
    <location>
        <begin position="94"/>
        <end position="161"/>
    </location>
</feature>
<name>A0A9P8D3C9_MORAP</name>
<feature type="compositionally biased region" description="Basic and acidic residues" evidence="4">
    <location>
        <begin position="140"/>
        <end position="154"/>
    </location>
</feature>
<evidence type="ECO:0000313" key="6">
    <source>
        <dbReference type="Proteomes" id="UP000717515"/>
    </source>
</evidence>
<dbReference type="AlphaFoldDB" id="A0A9P8D3C9"/>